<dbReference type="InterPro" id="IPR009734">
    <property type="entry name" value="Myoviridae_GpU"/>
</dbReference>
<name>A0A9E1GL39_9FIRM</name>
<sequence>MAWGSIGCYAGLIFTVSSWRVLTPDNITGSTSSNWATHSVIGGKDKSEYTGPGLKSYQFEIQLVSKLGVNPRKIFDALMKHCEAGTIDYFILNNKPMSQNPFKLTKVTTGWGAVHRFWGLKDGKVTLTLEEYAP</sequence>
<evidence type="ECO:0000313" key="2">
    <source>
        <dbReference type="Proteomes" id="UP000811365"/>
    </source>
</evidence>
<dbReference type="Proteomes" id="UP000811365">
    <property type="component" value="Unassembled WGS sequence"/>
</dbReference>
<protein>
    <submittedName>
        <fullName evidence="1">Phage tail protein</fullName>
    </submittedName>
</protein>
<accession>A0A9E1GL39</accession>
<gene>
    <name evidence="1" type="ORF">KH315_09960</name>
</gene>
<comment type="caution">
    <text evidence="1">The sequence shown here is derived from an EMBL/GenBank/DDBJ whole genome shotgun (WGS) entry which is preliminary data.</text>
</comment>
<dbReference type="Pfam" id="PF06995">
    <property type="entry name" value="Phage_P2_GpU"/>
    <property type="match status" value="1"/>
</dbReference>
<organism evidence="1 2">
    <name type="scientific">Faecalibacterium prausnitzii</name>
    <dbReference type="NCBI Taxonomy" id="853"/>
    <lineage>
        <taxon>Bacteria</taxon>
        <taxon>Bacillati</taxon>
        <taxon>Bacillota</taxon>
        <taxon>Clostridia</taxon>
        <taxon>Eubacteriales</taxon>
        <taxon>Oscillospiraceae</taxon>
        <taxon>Faecalibacterium</taxon>
    </lineage>
</organism>
<dbReference type="AlphaFoldDB" id="A0A9E1GL39"/>
<proteinExistence type="predicted"/>
<evidence type="ECO:0000313" key="1">
    <source>
        <dbReference type="EMBL" id="MBS6622467.1"/>
    </source>
</evidence>
<reference evidence="1" key="1">
    <citation type="submission" date="2021-02" db="EMBL/GenBank/DDBJ databases">
        <title>Infant gut strain persistence is associated with maternal origin, phylogeny, and functional potential including surface adhesion and iron acquisition.</title>
        <authorList>
            <person name="Lou Y.C."/>
        </authorList>
    </citation>
    <scope>NUCLEOTIDE SEQUENCE</scope>
    <source>
        <strain evidence="1">L2_039_000G1_dasL2_039_000G1_maxbin2.maxbin.077</strain>
    </source>
</reference>
<dbReference type="EMBL" id="JAGZYH010000036">
    <property type="protein sequence ID" value="MBS6622467.1"/>
    <property type="molecule type" value="Genomic_DNA"/>
</dbReference>
<dbReference type="RefSeq" id="WP_120020097.1">
    <property type="nucleotide sequence ID" value="NZ_CABVEJ010000001.1"/>
</dbReference>